<dbReference type="AlphaFoldDB" id="A0A9D4LTT0"/>
<accession>A0A9D4LTT0</accession>
<keyword evidence="2" id="KW-1185">Reference proteome</keyword>
<comment type="caution">
    <text evidence="1">The sequence shown here is derived from an EMBL/GenBank/DDBJ whole genome shotgun (WGS) entry which is preliminary data.</text>
</comment>
<proteinExistence type="predicted"/>
<evidence type="ECO:0000313" key="2">
    <source>
        <dbReference type="Proteomes" id="UP000828390"/>
    </source>
</evidence>
<sequence>MRISWCPIRHSNILLWSPASKEPSPYAVTNCKTFVQLRFGESIARSRLSRRFRTVATASPQRAVKKPIRNHSQHNRRVMAMRLQGRAPDVSMALLETAQIAS</sequence>
<name>A0A9D4LTT0_DREPO</name>
<protein>
    <submittedName>
        <fullName evidence="1">Uncharacterized protein</fullName>
    </submittedName>
</protein>
<reference evidence="1" key="2">
    <citation type="submission" date="2020-11" db="EMBL/GenBank/DDBJ databases">
        <authorList>
            <person name="McCartney M.A."/>
            <person name="Auch B."/>
            <person name="Kono T."/>
            <person name="Mallez S."/>
            <person name="Becker A."/>
            <person name="Gohl D.M."/>
            <person name="Silverstein K.A.T."/>
            <person name="Koren S."/>
            <person name="Bechman K.B."/>
            <person name="Herman A."/>
            <person name="Abrahante J.E."/>
            <person name="Garbe J."/>
        </authorList>
    </citation>
    <scope>NUCLEOTIDE SEQUENCE</scope>
    <source>
        <strain evidence="1">Duluth1</strain>
        <tissue evidence="1">Whole animal</tissue>
    </source>
</reference>
<evidence type="ECO:0000313" key="1">
    <source>
        <dbReference type="EMBL" id="KAH3863667.1"/>
    </source>
</evidence>
<organism evidence="1 2">
    <name type="scientific">Dreissena polymorpha</name>
    <name type="common">Zebra mussel</name>
    <name type="synonym">Mytilus polymorpha</name>
    <dbReference type="NCBI Taxonomy" id="45954"/>
    <lineage>
        <taxon>Eukaryota</taxon>
        <taxon>Metazoa</taxon>
        <taxon>Spiralia</taxon>
        <taxon>Lophotrochozoa</taxon>
        <taxon>Mollusca</taxon>
        <taxon>Bivalvia</taxon>
        <taxon>Autobranchia</taxon>
        <taxon>Heteroconchia</taxon>
        <taxon>Euheterodonta</taxon>
        <taxon>Imparidentia</taxon>
        <taxon>Neoheterodontei</taxon>
        <taxon>Myida</taxon>
        <taxon>Dreissenoidea</taxon>
        <taxon>Dreissenidae</taxon>
        <taxon>Dreissena</taxon>
    </lineage>
</organism>
<reference evidence="1" key="1">
    <citation type="journal article" date="2019" name="bioRxiv">
        <title>The Genome of the Zebra Mussel, Dreissena polymorpha: A Resource for Invasive Species Research.</title>
        <authorList>
            <person name="McCartney M.A."/>
            <person name="Auch B."/>
            <person name="Kono T."/>
            <person name="Mallez S."/>
            <person name="Zhang Y."/>
            <person name="Obille A."/>
            <person name="Becker A."/>
            <person name="Abrahante J.E."/>
            <person name="Garbe J."/>
            <person name="Badalamenti J.P."/>
            <person name="Herman A."/>
            <person name="Mangelson H."/>
            <person name="Liachko I."/>
            <person name="Sullivan S."/>
            <person name="Sone E.D."/>
            <person name="Koren S."/>
            <person name="Silverstein K.A.T."/>
            <person name="Beckman K.B."/>
            <person name="Gohl D.M."/>
        </authorList>
    </citation>
    <scope>NUCLEOTIDE SEQUENCE</scope>
    <source>
        <strain evidence="1">Duluth1</strain>
        <tissue evidence="1">Whole animal</tissue>
    </source>
</reference>
<gene>
    <name evidence="1" type="ORF">DPMN_026656</name>
</gene>
<dbReference type="Proteomes" id="UP000828390">
    <property type="component" value="Unassembled WGS sequence"/>
</dbReference>
<dbReference type="EMBL" id="JAIWYP010000002">
    <property type="protein sequence ID" value="KAH3863667.1"/>
    <property type="molecule type" value="Genomic_DNA"/>
</dbReference>